<accession>A0A8J6DA26</accession>
<protein>
    <recommendedName>
        <fullName evidence="1">Aminotransferase-like plant mobile domain-containing protein</fullName>
    </recommendedName>
</protein>
<dbReference type="PANTHER" id="PTHR46033">
    <property type="entry name" value="PROTEIN MAIN-LIKE 2"/>
    <property type="match status" value="1"/>
</dbReference>
<evidence type="ECO:0000259" key="1">
    <source>
        <dbReference type="Pfam" id="PF10536"/>
    </source>
</evidence>
<gene>
    <name evidence="2" type="ORF">CXB51_007796</name>
</gene>
<dbReference type="Pfam" id="PF10536">
    <property type="entry name" value="PMD"/>
    <property type="match status" value="1"/>
</dbReference>
<organism evidence="2 3">
    <name type="scientific">Gossypium anomalum</name>
    <dbReference type="NCBI Taxonomy" id="47600"/>
    <lineage>
        <taxon>Eukaryota</taxon>
        <taxon>Viridiplantae</taxon>
        <taxon>Streptophyta</taxon>
        <taxon>Embryophyta</taxon>
        <taxon>Tracheophyta</taxon>
        <taxon>Spermatophyta</taxon>
        <taxon>Magnoliopsida</taxon>
        <taxon>eudicotyledons</taxon>
        <taxon>Gunneridae</taxon>
        <taxon>Pentapetalae</taxon>
        <taxon>rosids</taxon>
        <taxon>malvids</taxon>
        <taxon>Malvales</taxon>
        <taxon>Malvaceae</taxon>
        <taxon>Malvoideae</taxon>
        <taxon>Gossypium</taxon>
    </lineage>
</organism>
<feature type="domain" description="Aminotransferase-like plant mobile" evidence="1">
    <location>
        <begin position="59"/>
        <end position="182"/>
    </location>
</feature>
<proteinExistence type="predicted"/>
<dbReference type="Proteomes" id="UP000701853">
    <property type="component" value="Chromosome 4"/>
</dbReference>
<keyword evidence="3" id="KW-1185">Reference proteome</keyword>
<dbReference type="InterPro" id="IPR044824">
    <property type="entry name" value="MAIN-like"/>
</dbReference>
<dbReference type="GO" id="GO:0010073">
    <property type="term" value="P:meristem maintenance"/>
    <property type="evidence" value="ECO:0007669"/>
    <property type="project" value="InterPro"/>
</dbReference>
<evidence type="ECO:0000313" key="2">
    <source>
        <dbReference type="EMBL" id="KAG8496658.1"/>
    </source>
</evidence>
<dbReference type="EMBL" id="JAHUZN010000004">
    <property type="protein sequence ID" value="KAG8496658.1"/>
    <property type="molecule type" value="Genomic_DNA"/>
</dbReference>
<dbReference type="PANTHER" id="PTHR46033:SF8">
    <property type="entry name" value="PROTEIN MAINTENANCE OF MERISTEMS-LIKE"/>
    <property type="match status" value="1"/>
</dbReference>
<dbReference type="InterPro" id="IPR019557">
    <property type="entry name" value="AminoTfrase-like_pln_mobile"/>
</dbReference>
<name>A0A8J6DA26_9ROSI</name>
<comment type="caution">
    <text evidence="2">The sequence shown here is derived from an EMBL/GenBank/DDBJ whole genome shotgun (WGS) entry which is preliminary data.</text>
</comment>
<evidence type="ECO:0000313" key="3">
    <source>
        <dbReference type="Proteomes" id="UP000701853"/>
    </source>
</evidence>
<dbReference type="AlphaFoldDB" id="A0A8J6DA26"/>
<sequence length="239" mass="27852">MAEELIFLDHKHISVEQMKMRVNREVEIPDTHIPSSMRRVYYHFGGHPVTIRITGGWVHTHRTYIIEMIGGYLMSDLSRNLVHLRWLLKLIDFRTVGELSWGFALLAKLYREMCKATPPNKAKIGGCLSLLQSWAQFHFPFLRPRVNHPYIFPLIMRWKHSTSYVGIPTALEDIRLLLDQRSEAQEPEVLDDQHRIDLRQTNMNWLDPWQAIFAVGRAEMSANSCRKGTMGPFKSKDKG</sequence>
<reference evidence="2 3" key="1">
    <citation type="journal article" date="2021" name="bioRxiv">
        <title>The Gossypium anomalum genome as a resource for cotton improvement and evolutionary analysis of hybrid incompatibility.</title>
        <authorList>
            <person name="Grover C.E."/>
            <person name="Yuan D."/>
            <person name="Arick M.A."/>
            <person name="Miller E.R."/>
            <person name="Hu G."/>
            <person name="Peterson D.G."/>
            <person name="Wendel J.F."/>
            <person name="Udall J.A."/>
        </authorList>
    </citation>
    <scope>NUCLEOTIDE SEQUENCE [LARGE SCALE GENOMIC DNA]</scope>
    <source>
        <strain evidence="2">JFW-Udall</strain>
        <tissue evidence="2">Leaf</tissue>
    </source>
</reference>